<sequence>MNKYRTLYKALPFCIEDKENQDILEKENIYKTYTYKSNFANIVLSDDNEEFFNAKEKQIINLLYDEECKSLYLANQNSEIQATFNPMSSTIYIDTQTKELYLFANDKDFIDCDTIYEQIKQELKLQESIEELQSYKPSLFFYSTLLLGSSEIETNPFFFGQLDKDNTIKQDTPTYHFSPKDEENNLGTLTIFLNSCTLTLLNYSLLDSTLNIKLTLTNKESKEKQDKAIIQREQKQHKEQLKPLSTAMLHPILEDDEIKCPHNGVVQLQSNKGKSITDKNIPFILETDLLYSSIVGCPNPPISGGPCTQVALILPSARGLKKYNDDYPIMQDLVSSGCLSDKVKQEIKTYGVDK</sequence>
<evidence type="ECO:0000313" key="1">
    <source>
        <dbReference type="EMBL" id="BAM32818.1"/>
    </source>
</evidence>
<name>A0AAI8QHK0_9HELI</name>
<dbReference type="RefSeq" id="WP_015453706.1">
    <property type="nucleotide sequence ID" value="NC_020555.1"/>
</dbReference>
<evidence type="ECO:0000313" key="2">
    <source>
        <dbReference type="Proteomes" id="UP000006036"/>
    </source>
</evidence>
<reference evidence="1 2" key="1">
    <citation type="journal article" date="2012" name="J. Bacteriol.">
        <title>Complete Genome Sequence of Helicobacter cinaedi Type Strain ATCC BAA-847.</title>
        <authorList>
            <person name="Miyoshi-Akiyama T."/>
            <person name="Takeshita N."/>
            <person name="Ohmagari N."/>
            <person name="Kirikae T."/>
        </authorList>
    </citation>
    <scope>NUCLEOTIDE SEQUENCE [LARGE SCALE GENOMIC DNA]</scope>
    <source>
        <strain evidence="1 2">ATCC BAA-847</strain>
    </source>
</reference>
<dbReference type="AlphaFoldDB" id="A0AAI8QHK0"/>
<accession>A0AAI8QHK0</accession>
<proteinExistence type="predicted"/>
<dbReference type="Proteomes" id="UP000006036">
    <property type="component" value="Chromosome 1"/>
</dbReference>
<organism evidence="1 2">
    <name type="scientific">Helicobacter cinaedi CCUG 18818 = ATCC BAA-847</name>
    <dbReference type="NCBI Taxonomy" id="537971"/>
    <lineage>
        <taxon>Bacteria</taxon>
        <taxon>Pseudomonadati</taxon>
        <taxon>Campylobacterota</taxon>
        <taxon>Epsilonproteobacteria</taxon>
        <taxon>Campylobacterales</taxon>
        <taxon>Helicobacteraceae</taxon>
        <taxon>Helicobacter</taxon>
    </lineage>
</organism>
<dbReference type="KEGG" id="hcb:HCBAA847_1588"/>
<gene>
    <name evidence="1" type="ORF">HCBAA847_1588</name>
</gene>
<protein>
    <submittedName>
        <fullName evidence="1">Uncharacterized protein</fullName>
    </submittedName>
</protein>
<dbReference type="EMBL" id="AP012492">
    <property type="protein sequence ID" value="BAM32818.1"/>
    <property type="molecule type" value="Genomic_DNA"/>
</dbReference>